<gene>
    <name evidence="2" type="ORF">RBU60_02340</name>
</gene>
<accession>A0ABU0ZY52</accession>
<comment type="caution">
    <text evidence="2">The sequence shown here is derived from an EMBL/GenBank/DDBJ whole genome shotgun (WGS) entry which is preliminary data.</text>
</comment>
<dbReference type="InterPro" id="IPR025345">
    <property type="entry name" value="DUF4249"/>
</dbReference>
<sequence>MKKLFFLLIIFPAFLVSCQDVIEVDLEERAPKLVIEAVGIQQENATEGLLKVLLSTTTPFFETSPSYVNNAQVSLLVNEQEYVLSNEFSMTYIDTIPMLENSTYTLRIVYDQEVYEGETELYSTVPFDYVEQSTNSFSEDYTAINAYFTDPPELGNNYYFYFQAADFNAVFDTTDDKLINGNQVSTFYSEELQSGDVVNIKIQGVSARYSTYLSTVLQQSNDSGSPFSTASASVRGNMVNTTTPNKFPLGYFRISQEYQTTYTVE</sequence>
<dbReference type="PROSITE" id="PS51257">
    <property type="entry name" value="PROKAR_LIPOPROTEIN"/>
    <property type="match status" value="1"/>
</dbReference>
<organism evidence="2 3">
    <name type="scientific">Mesonia profundi</name>
    <dbReference type="NCBI Taxonomy" id="3070998"/>
    <lineage>
        <taxon>Bacteria</taxon>
        <taxon>Pseudomonadati</taxon>
        <taxon>Bacteroidota</taxon>
        <taxon>Flavobacteriia</taxon>
        <taxon>Flavobacteriales</taxon>
        <taxon>Flavobacteriaceae</taxon>
        <taxon>Mesonia</taxon>
    </lineage>
</organism>
<keyword evidence="3" id="KW-1185">Reference proteome</keyword>
<feature type="chain" id="PRO_5045684915" evidence="1">
    <location>
        <begin position="19"/>
        <end position="265"/>
    </location>
</feature>
<name>A0ABU0ZY52_9FLAO</name>
<dbReference type="Pfam" id="PF14054">
    <property type="entry name" value="DUF4249"/>
    <property type="match status" value="1"/>
</dbReference>
<proteinExistence type="predicted"/>
<reference evidence="2 3" key="1">
    <citation type="submission" date="2023-08" db="EMBL/GenBank/DDBJ databases">
        <title>Mesonia sp. MT50, isolated from deep-sea sediment of the Mariana Trench.</title>
        <authorList>
            <person name="Fu H."/>
        </authorList>
    </citation>
    <scope>NUCLEOTIDE SEQUENCE [LARGE SCALE GENOMIC DNA]</scope>
    <source>
        <strain evidence="2 3">MT50</strain>
    </source>
</reference>
<dbReference type="Proteomes" id="UP001230915">
    <property type="component" value="Unassembled WGS sequence"/>
</dbReference>
<evidence type="ECO:0000313" key="3">
    <source>
        <dbReference type="Proteomes" id="UP001230915"/>
    </source>
</evidence>
<dbReference type="EMBL" id="JAVHUL010000004">
    <property type="protein sequence ID" value="MDQ7916398.1"/>
    <property type="molecule type" value="Genomic_DNA"/>
</dbReference>
<protein>
    <submittedName>
        <fullName evidence="2">DUF4249 family protein</fullName>
    </submittedName>
</protein>
<keyword evidence="1" id="KW-0732">Signal</keyword>
<dbReference type="RefSeq" id="WP_308863048.1">
    <property type="nucleotide sequence ID" value="NZ_JAVHUL010000004.1"/>
</dbReference>
<evidence type="ECO:0000313" key="2">
    <source>
        <dbReference type="EMBL" id="MDQ7916398.1"/>
    </source>
</evidence>
<evidence type="ECO:0000256" key="1">
    <source>
        <dbReference type="SAM" id="SignalP"/>
    </source>
</evidence>
<feature type="signal peptide" evidence="1">
    <location>
        <begin position="1"/>
        <end position="18"/>
    </location>
</feature>